<protein>
    <recommendedName>
        <fullName evidence="3">DUF3865 domain-containing protein</fullName>
    </recommendedName>
</protein>
<dbReference type="RefSeq" id="WP_189957977.1">
    <property type="nucleotide sequence ID" value="NZ_BMVG01000031.1"/>
</dbReference>
<gene>
    <name evidence="1" type="ORF">GCM10010339_73790</name>
</gene>
<dbReference type="Proteomes" id="UP000655443">
    <property type="component" value="Unassembled WGS sequence"/>
</dbReference>
<evidence type="ECO:0000313" key="2">
    <source>
        <dbReference type="Proteomes" id="UP000655443"/>
    </source>
</evidence>
<reference evidence="1" key="2">
    <citation type="submission" date="2020-09" db="EMBL/GenBank/DDBJ databases">
        <authorList>
            <person name="Sun Q."/>
            <person name="Ohkuma M."/>
        </authorList>
    </citation>
    <scope>NUCLEOTIDE SEQUENCE</scope>
    <source>
        <strain evidence="1">JCM 4714</strain>
    </source>
</reference>
<dbReference type="Gene3D" id="1.20.910.10">
    <property type="entry name" value="Heme oxygenase-like"/>
    <property type="match status" value="1"/>
</dbReference>
<dbReference type="EMBL" id="BMVG01000031">
    <property type="protein sequence ID" value="GHE12007.1"/>
    <property type="molecule type" value="Genomic_DNA"/>
</dbReference>
<dbReference type="InterPro" id="IPR016084">
    <property type="entry name" value="Haem_Oase-like_multi-hlx"/>
</dbReference>
<proteinExistence type="predicted"/>
<comment type="caution">
    <text evidence="1">The sequence shown here is derived from an EMBL/GenBank/DDBJ whole genome shotgun (WGS) entry which is preliminary data.</text>
</comment>
<sequence>MTTTAPAPTLDSLSGTSLVEAYLRANPETRSYIHATLQGTRNSGDDLVDKHLKPMIDTVYRQIRALVDPGALTVAQARMYIAELAVFARHNAQFLRLAAQQVYGSCPALGHEFDRNFLEEGGEPGKVPAHYILYTRALLADLGLLVNGHVPADETAKLVLQHQVLVNSHMTGLIAGGYYATEGVAVAETEILREITDRYGELTIQASGAELKNLDYYYRLHLDEGHEAAQVGGMSVEEAHIEGLARFIRQSELFHLDLPQASEGFLQIFNAMAHWWTQLAYRARELN</sequence>
<dbReference type="AlphaFoldDB" id="A0A919D6D9"/>
<dbReference type="InterPro" id="IPR024477">
    <property type="entry name" value="DUF3865_CADD-like"/>
</dbReference>
<name>A0A919D6D9_9ACTN</name>
<evidence type="ECO:0000313" key="1">
    <source>
        <dbReference type="EMBL" id="GHE12007.1"/>
    </source>
</evidence>
<dbReference type="Pfam" id="PF12981">
    <property type="entry name" value="DUF3865"/>
    <property type="match status" value="1"/>
</dbReference>
<accession>A0A919D6D9</accession>
<organism evidence="1 2">
    <name type="scientific">Streptomyces alanosinicus</name>
    <dbReference type="NCBI Taxonomy" id="68171"/>
    <lineage>
        <taxon>Bacteria</taxon>
        <taxon>Bacillati</taxon>
        <taxon>Actinomycetota</taxon>
        <taxon>Actinomycetes</taxon>
        <taxon>Kitasatosporales</taxon>
        <taxon>Streptomycetaceae</taxon>
        <taxon>Streptomyces</taxon>
    </lineage>
</organism>
<evidence type="ECO:0008006" key="3">
    <source>
        <dbReference type="Google" id="ProtNLM"/>
    </source>
</evidence>
<reference evidence="1" key="1">
    <citation type="journal article" date="2014" name="Int. J. Syst. Evol. Microbiol.">
        <title>Complete genome sequence of Corynebacterium casei LMG S-19264T (=DSM 44701T), isolated from a smear-ripened cheese.</title>
        <authorList>
            <consortium name="US DOE Joint Genome Institute (JGI-PGF)"/>
            <person name="Walter F."/>
            <person name="Albersmeier A."/>
            <person name="Kalinowski J."/>
            <person name="Ruckert C."/>
        </authorList>
    </citation>
    <scope>NUCLEOTIDE SEQUENCE</scope>
    <source>
        <strain evidence="1">JCM 4714</strain>
    </source>
</reference>
<keyword evidence="2" id="KW-1185">Reference proteome</keyword>